<feature type="domain" description="C3H1-type" evidence="7">
    <location>
        <begin position="257"/>
        <end position="285"/>
    </location>
</feature>
<feature type="compositionally biased region" description="Low complexity" evidence="5">
    <location>
        <begin position="354"/>
        <end position="365"/>
    </location>
</feature>
<dbReference type="InterPro" id="IPR012677">
    <property type="entry name" value="Nucleotide-bd_a/b_plait_sf"/>
</dbReference>
<dbReference type="PANTHER" id="PTHR14398:SF0">
    <property type="entry name" value="ZINC FINGER PROTEIN SWM"/>
    <property type="match status" value="1"/>
</dbReference>
<organism evidence="8 9">
    <name type="scientific">Westerdykella ornata</name>
    <dbReference type="NCBI Taxonomy" id="318751"/>
    <lineage>
        <taxon>Eukaryota</taxon>
        <taxon>Fungi</taxon>
        <taxon>Dikarya</taxon>
        <taxon>Ascomycota</taxon>
        <taxon>Pezizomycotina</taxon>
        <taxon>Dothideomycetes</taxon>
        <taxon>Pleosporomycetidae</taxon>
        <taxon>Pleosporales</taxon>
        <taxon>Sporormiaceae</taxon>
        <taxon>Westerdykella</taxon>
    </lineage>
</organism>
<feature type="region of interest" description="Disordered" evidence="5">
    <location>
        <begin position="711"/>
        <end position="771"/>
    </location>
</feature>
<feature type="domain" description="RRM" evidence="6">
    <location>
        <begin position="379"/>
        <end position="451"/>
    </location>
</feature>
<dbReference type="Gene3D" id="3.30.70.330">
    <property type="match status" value="1"/>
</dbReference>
<evidence type="ECO:0000256" key="5">
    <source>
        <dbReference type="SAM" id="MobiDB-lite"/>
    </source>
</evidence>
<evidence type="ECO:0008006" key="10">
    <source>
        <dbReference type="Google" id="ProtNLM"/>
    </source>
</evidence>
<dbReference type="SMART" id="SM00360">
    <property type="entry name" value="RRM"/>
    <property type="match status" value="1"/>
</dbReference>
<evidence type="ECO:0000256" key="3">
    <source>
        <dbReference type="PROSITE-ProRule" id="PRU00176"/>
    </source>
</evidence>
<name>A0A6A6JRE0_WESOR</name>
<evidence type="ECO:0000256" key="1">
    <source>
        <dbReference type="ARBA" id="ARBA00022884"/>
    </source>
</evidence>
<protein>
    <recommendedName>
        <fullName evidence="10">C3H1-type domain-containing protein</fullName>
    </recommendedName>
</protein>
<keyword evidence="1 3" id="KW-0694">RNA-binding</keyword>
<feature type="compositionally biased region" description="Basic and acidic residues" evidence="5">
    <location>
        <begin position="475"/>
        <end position="492"/>
    </location>
</feature>
<dbReference type="GO" id="GO:0005634">
    <property type="term" value="C:nucleus"/>
    <property type="evidence" value="ECO:0007669"/>
    <property type="project" value="TreeGrafter"/>
</dbReference>
<dbReference type="OrthoDB" id="443401at2759"/>
<dbReference type="RefSeq" id="XP_033656739.1">
    <property type="nucleotide sequence ID" value="XM_033801423.1"/>
</dbReference>
<dbReference type="PROSITE" id="PS50102">
    <property type="entry name" value="RRM"/>
    <property type="match status" value="1"/>
</dbReference>
<feature type="region of interest" description="Disordered" evidence="5">
    <location>
        <begin position="457"/>
        <end position="492"/>
    </location>
</feature>
<dbReference type="GO" id="GO:0008270">
    <property type="term" value="F:zinc ion binding"/>
    <property type="evidence" value="ECO:0007669"/>
    <property type="project" value="UniProtKB-KW"/>
</dbReference>
<keyword evidence="4" id="KW-0862">Zinc</keyword>
<evidence type="ECO:0000313" key="9">
    <source>
        <dbReference type="Proteomes" id="UP000800097"/>
    </source>
</evidence>
<dbReference type="GO" id="GO:0003723">
    <property type="term" value="F:RNA binding"/>
    <property type="evidence" value="ECO:0007669"/>
    <property type="project" value="UniProtKB-UniRule"/>
</dbReference>
<dbReference type="InterPro" id="IPR002483">
    <property type="entry name" value="PWI_dom"/>
</dbReference>
<evidence type="ECO:0000259" key="6">
    <source>
        <dbReference type="PROSITE" id="PS50102"/>
    </source>
</evidence>
<dbReference type="InterPro" id="IPR000571">
    <property type="entry name" value="Znf_CCCH"/>
</dbReference>
<dbReference type="PROSITE" id="PS50103">
    <property type="entry name" value="ZF_C3H1"/>
    <property type="match status" value="1"/>
</dbReference>
<accession>A0A6A6JRE0</accession>
<feature type="compositionally biased region" description="Polar residues" evidence="5">
    <location>
        <begin position="113"/>
        <end position="122"/>
    </location>
</feature>
<feature type="region of interest" description="Disordered" evidence="5">
    <location>
        <begin position="349"/>
        <end position="371"/>
    </location>
</feature>
<evidence type="ECO:0000256" key="4">
    <source>
        <dbReference type="PROSITE-ProRule" id="PRU00723"/>
    </source>
</evidence>
<evidence type="ECO:0000259" key="7">
    <source>
        <dbReference type="PROSITE" id="PS50103"/>
    </source>
</evidence>
<feature type="zinc finger region" description="C3H1-type" evidence="4">
    <location>
        <begin position="257"/>
        <end position="285"/>
    </location>
</feature>
<dbReference type="PANTHER" id="PTHR14398">
    <property type="entry name" value="RNA RECOGNITION RRM/RNP DOMAIN"/>
    <property type="match status" value="1"/>
</dbReference>
<dbReference type="AlphaFoldDB" id="A0A6A6JRE0"/>
<evidence type="ECO:0000256" key="2">
    <source>
        <dbReference type="ARBA" id="ARBA00043866"/>
    </source>
</evidence>
<feature type="compositionally biased region" description="Acidic residues" evidence="5">
    <location>
        <begin position="757"/>
        <end position="771"/>
    </location>
</feature>
<dbReference type="CDD" id="cd12257">
    <property type="entry name" value="RRM1_RBM26_like"/>
    <property type="match status" value="1"/>
</dbReference>
<dbReference type="CDD" id="cd22265">
    <property type="entry name" value="UDM1_RNF168"/>
    <property type="match status" value="1"/>
</dbReference>
<dbReference type="InterPro" id="IPR000504">
    <property type="entry name" value="RRM_dom"/>
</dbReference>
<feature type="compositionally biased region" description="Basic and acidic residues" evidence="5">
    <location>
        <begin position="724"/>
        <end position="735"/>
    </location>
</feature>
<evidence type="ECO:0000313" key="8">
    <source>
        <dbReference type="EMBL" id="KAF2279200.1"/>
    </source>
</evidence>
<keyword evidence="4" id="KW-0863">Zinc-finger</keyword>
<dbReference type="SUPFAM" id="SSF54928">
    <property type="entry name" value="RNA-binding domain, RBD"/>
    <property type="match status" value="1"/>
</dbReference>
<gene>
    <name evidence="8" type="ORF">EI97DRAFT_464511</name>
</gene>
<feature type="compositionally biased region" description="Polar residues" evidence="5">
    <location>
        <begin position="81"/>
        <end position="99"/>
    </location>
</feature>
<dbReference type="GeneID" id="54554598"/>
<feature type="compositionally biased region" description="Basic and acidic residues" evidence="5">
    <location>
        <begin position="132"/>
        <end position="147"/>
    </location>
</feature>
<dbReference type="Proteomes" id="UP000800097">
    <property type="component" value="Unassembled WGS sequence"/>
</dbReference>
<sequence>MLVEESDKLAFKDWIIPKLEKISDADAGVLADYVIALIAAEETEDAVRNNCLDALSDFLQDHTAPFIDEVLAAVRTKSFRSKSTPNGSSKPTAPAQSKLSADAPPFNRPTGPANAQRQNTRPSRPLASPQDQRGEVPRKRKRYERDTSQPADGSDAHYQRESNGQRPLKEVARRGGRNSRGALGNVNLGQAPPALPSGAPIAPATNFPALPPLPPGFSTMNYTDPMALMAMMGMAVPGIPGFPFVADPRSMGRSQAKGGKRRCEDYDTKGFCALGSACPYEHGGEIVLPRPNEGICCPMLLLSGVFQPSLGTPSRRGPISLKLMSNIVAEYDPNQALLGMEALGSIGERERGHASGSARGSRSRAPFSQLGPNYDRSNSTIVVEQIPEENFSEDAVRGFFSQFGEIVHVDMQPYKRLAVVKYSDYFAARRAYDSPKVIFDNRFVKVYWYKTASLAKPPPDAGNGIPGESTAPDASELRNDGQEEVDRVEVERRQAEAQKAFEERRRKSQEAAARMEEVERKLKENEEQTRLLKIELAKRAAKQKDATALDEATLIDQLSSLQAEAQGLNADYDTVSARGRGRGTGFRGRGYPHSRGRGVAYFRGSYRGRGYGASPFGGGRSGVKRLDNRPRRVAIVGVEAGSRQDEVLREHLLNNYEYESIEPHPERPDTQVVSFKERYMAEMFIEHAVEIPDIGKMELAWVANAATTAASGALAAPAPPGSDGDIKMEEGKADEQASGAEQGTGEDGVENTGGGEADYDVADDEDRWMAA</sequence>
<dbReference type="Pfam" id="PF01480">
    <property type="entry name" value="PWI"/>
    <property type="match status" value="1"/>
</dbReference>
<dbReference type="InterPro" id="IPR045137">
    <property type="entry name" value="RBM26/27"/>
</dbReference>
<feature type="region of interest" description="Disordered" evidence="5">
    <location>
        <begin position="78"/>
        <end position="191"/>
    </location>
</feature>
<dbReference type="InterPro" id="IPR035979">
    <property type="entry name" value="RBD_domain_sf"/>
</dbReference>
<reference evidence="8" key="1">
    <citation type="journal article" date="2020" name="Stud. Mycol.">
        <title>101 Dothideomycetes genomes: a test case for predicting lifestyles and emergence of pathogens.</title>
        <authorList>
            <person name="Haridas S."/>
            <person name="Albert R."/>
            <person name="Binder M."/>
            <person name="Bloem J."/>
            <person name="Labutti K."/>
            <person name="Salamov A."/>
            <person name="Andreopoulos B."/>
            <person name="Baker S."/>
            <person name="Barry K."/>
            <person name="Bills G."/>
            <person name="Bluhm B."/>
            <person name="Cannon C."/>
            <person name="Castanera R."/>
            <person name="Culley D."/>
            <person name="Daum C."/>
            <person name="Ezra D."/>
            <person name="Gonzalez J."/>
            <person name="Henrissat B."/>
            <person name="Kuo A."/>
            <person name="Liang C."/>
            <person name="Lipzen A."/>
            <person name="Lutzoni F."/>
            <person name="Magnuson J."/>
            <person name="Mondo S."/>
            <person name="Nolan M."/>
            <person name="Ohm R."/>
            <person name="Pangilinan J."/>
            <person name="Park H.-J."/>
            <person name="Ramirez L."/>
            <person name="Alfaro M."/>
            <person name="Sun H."/>
            <person name="Tritt A."/>
            <person name="Yoshinaga Y."/>
            <person name="Zwiers L.-H."/>
            <person name="Turgeon B."/>
            <person name="Goodwin S."/>
            <person name="Spatafora J."/>
            <person name="Crous P."/>
            <person name="Grigoriev I."/>
        </authorList>
    </citation>
    <scope>NUCLEOTIDE SEQUENCE</scope>
    <source>
        <strain evidence="8">CBS 379.55</strain>
    </source>
</reference>
<keyword evidence="9" id="KW-1185">Reference proteome</keyword>
<keyword evidence="4" id="KW-0479">Metal-binding</keyword>
<comment type="function">
    <text evidence="2">May be involved in the turnover of nuclear polyadenylated (pA+) RNA.</text>
</comment>
<dbReference type="FunFam" id="3.30.70.330:FF:000647">
    <property type="entry name" value="CCCH zinc finger and RRM domain protein"/>
    <property type="match status" value="1"/>
</dbReference>
<proteinExistence type="predicted"/>
<dbReference type="EMBL" id="ML986486">
    <property type="protein sequence ID" value="KAF2279200.1"/>
    <property type="molecule type" value="Genomic_DNA"/>
</dbReference>